<evidence type="ECO:0000313" key="2">
    <source>
        <dbReference type="Proteomes" id="UP000001075"/>
    </source>
</evidence>
<dbReference type="AlphaFoldDB" id="G3H9U7"/>
<dbReference type="InParanoid" id="G3H9U7"/>
<accession>G3H9U7</accession>
<protein>
    <submittedName>
        <fullName evidence="1">Uncharacterized protein</fullName>
    </submittedName>
</protein>
<proteinExistence type="predicted"/>
<name>G3H9U7_CRIGR</name>
<dbReference type="Proteomes" id="UP000001075">
    <property type="component" value="Unassembled WGS sequence"/>
</dbReference>
<sequence>MVISTLVSKEGDGVLRQGDHLVGACIGHRRIIHSFVHCQTCGGGVGSPIRVDDCQAIGREEFNREGYRKQNRPGGLNINTGQ</sequence>
<dbReference type="EMBL" id="JH000238">
    <property type="protein sequence ID" value="EGW01084.1"/>
    <property type="molecule type" value="Genomic_DNA"/>
</dbReference>
<reference evidence="2" key="1">
    <citation type="journal article" date="2011" name="Nat. Biotechnol.">
        <title>The genomic sequence of the Chinese hamster ovary (CHO)-K1 cell line.</title>
        <authorList>
            <person name="Xu X."/>
            <person name="Nagarajan H."/>
            <person name="Lewis N.E."/>
            <person name="Pan S."/>
            <person name="Cai Z."/>
            <person name="Liu X."/>
            <person name="Chen W."/>
            <person name="Xie M."/>
            <person name="Wang W."/>
            <person name="Hammond S."/>
            <person name="Andersen M.R."/>
            <person name="Neff N."/>
            <person name="Passarelli B."/>
            <person name="Koh W."/>
            <person name="Fan H.C."/>
            <person name="Wang J."/>
            <person name="Gui Y."/>
            <person name="Lee K.H."/>
            <person name="Betenbaugh M.J."/>
            <person name="Quake S.R."/>
            <person name="Famili I."/>
            <person name="Palsson B.O."/>
            <person name="Wang J."/>
        </authorList>
    </citation>
    <scope>NUCLEOTIDE SEQUENCE [LARGE SCALE GENOMIC DNA]</scope>
    <source>
        <strain evidence="2">CHO K1 cell line</strain>
    </source>
</reference>
<gene>
    <name evidence="1" type="ORF">I79_007177</name>
</gene>
<organism evidence="1 2">
    <name type="scientific">Cricetulus griseus</name>
    <name type="common">Chinese hamster</name>
    <name type="synonym">Cricetulus barabensis griseus</name>
    <dbReference type="NCBI Taxonomy" id="10029"/>
    <lineage>
        <taxon>Eukaryota</taxon>
        <taxon>Metazoa</taxon>
        <taxon>Chordata</taxon>
        <taxon>Craniata</taxon>
        <taxon>Vertebrata</taxon>
        <taxon>Euteleostomi</taxon>
        <taxon>Mammalia</taxon>
        <taxon>Eutheria</taxon>
        <taxon>Euarchontoglires</taxon>
        <taxon>Glires</taxon>
        <taxon>Rodentia</taxon>
        <taxon>Myomorpha</taxon>
        <taxon>Muroidea</taxon>
        <taxon>Cricetidae</taxon>
        <taxon>Cricetinae</taxon>
        <taxon>Cricetulus</taxon>
    </lineage>
</organism>
<evidence type="ECO:0000313" key="1">
    <source>
        <dbReference type="EMBL" id="EGW01084.1"/>
    </source>
</evidence>